<protein>
    <submittedName>
        <fullName evidence="2">Uncharacterized protein</fullName>
    </submittedName>
</protein>
<gene>
    <name evidence="2" type="ORF">NCTC10211_04260</name>
</gene>
<dbReference type="Proteomes" id="UP000254765">
    <property type="component" value="Unassembled WGS sequence"/>
</dbReference>
<reference evidence="2 3" key="1">
    <citation type="submission" date="2018-06" db="EMBL/GenBank/DDBJ databases">
        <authorList>
            <consortium name="Pathogen Informatics"/>
            <person name="Doyle S."/>
        </authorList>
    </citation>
    <scope>NUCLEOTIDE SEQUENCE [LARGE SCALE GENOMIC DNA]</scope>
    <source>
        <strain evidence="2 3">NCTC10211</strain>
    </source>
</reference>
<evidence type="ECO:0000313" key="3">
    <source>
        <dbReference type="Proteomes" id="UP000254765"/>
    </source>
</evidence>
<name>A0A379ZST5_SERMA</name>
<feature type="compositionally biased region" description="Basic residues" evidence="1">
    <location>
        <begin position="23"/>
        <end position="34"/>
    </location>
</feature>
<organism evidence="2 3">
    <name type="scientific">Serratia marcescens</name>
    <dbReference type="NCBI Taxonomy" id="615"/>
    <lineage>
        <taxon>Bacteria</taxon>
        <taxon>Pseudomonadati</taxon>
        <taxon>Pseudomonadota</taxon>
        <taxon>Gammaproteobacteria</taxon>
        <taxon>Enterobacterales</taxon>
        <taxon>Yersiniaceae</taxon>
        <taxon>Serratia</taxon>
    </lineage>
</organism>
<evidence type="ECO:0000256" key="1">
    <source>
        <dbReference type="SAM" id="MobiDB-lite"/>
    </source>
</evidence>
<evidence type="ECO:0000313" key="2">
    <source>
        <dbReference type="EMBL" id="SUI67682.1"/>
    </source>
</evidence>
<accession>A0A379ZST5</accession>
<dbReference type="AlphaFoldDB" id="A0A379ZST5"/>
<sequence>MTHEPFVRPELNVDDVTGDLQQRTHRHSQRQLYP</sequence>
<proteinExistence type="predicted"/>
<feature type="region of interest" description="Disordered" evidence="1">
    <location>
        <begin position="1"/>
        <end position="34"/>
    </location>
</feature>
<dbReference type="EMBL" id="UGYK01000002">
    <property type="protein sequence ID" value="SUI67682.1"/>
    <property type="molecule type" value="Genomic_DNA"/>
</dbReference>